<sequence>MNNPALRQSLCNAVKTNRELEWLHSTFNYSSNVPLNETPIINFRNYRYKIVEIFVMTFKQEKAILEVEIATADTLALLGTYAEYRIMDKLININDYISSSSHSWNKLLLLSKGNVRLLVNMAFAIMHLFAGDIVPLSDNEIVYCYILGAAVVSTINKSCLARLDRDIQKLGLRRAQFSISDRSKSMFNASNKIPKDSSKVENSYVEIFTDLLSNNSGSSSGGLATMKNNYSMTDIASISTDCASTDTSAGFGGIYDEEVKFQQSQTEIFEAAAKRLSVRKRCLHNLAGQGKDLPQIGRLLHLGRTQDIEPNQISYYVGHKECAMPASNLGVHRYKKSDLRSVHRRNNTRW</sequence>
<accession>A0A0J9X7U9</accession>
<protein>
    <submittedName>
        <fullName evidence="1">Uncharacterized protein</fullName>
    </submittedName>
</protein>
<evidence type="ECO:0000313" key="2">
    <source>
        <dbReference type="Proteomes" id="UP000242525"/>
    </source>
</evidence>
<keyword evidence="2" id="KW-1185">Reference proteome</keyword>
<dbReference type="EMBL" id="CCBN010000004">
    <property type="protein sequence ID" value="CDO53208.1"/>
    <property type="molecule type" value="Genomic_DNA"/>
</dbReference>
<reference evidence="1" key="1">
    <citation type="submission" date="2014-03" db="EMBL/GenBank/DDBJ databases">
        <authorList>
            <person name="Casaregola S."/>
        </authorList>
    </citation>
    <scope>NUCLEOTIDE SEQUENCE [LARGE SCALE GENOMIC DNA]</scope>
    <source>
        <strain evidence="1">CLIB 918</strain>
    </source>
</reference>
<evidence type="ECO:0000313" key="1">
    <source>
        <dbReference type="EMBL" id="CDO53208.1"/>
    </source>
</evidence>
<name>A0A0J9X7U9_GEOCN</name>
<dbReference type="OrthoDB" id="4079352at2759"/>
<dbReference type="AlphaFoldDB" id="A0A0J9X7U9"/>
<comment type="caution">
    <text evidence="1">The sequence shown here is derived from an EMBL/GenBank/DDBJ whole genome shotgun (WGS) entry which is preliminary data.</text>
</comment>
<proteinExistence type="predicted"/>
<gene>
    <name evidence="1" type="ORF">BN980_GECA04s06115g</name>
</gene>
<dbReference type="Proteomes" id="UP000242525">
    <property type="component" value="Unassembled WGS sequence"/>
</dbReference>
<organism evidence="1 2">
    <name type="scientific">Geotrichum candidum</name>
    <name type="common">Oospora lactis</name>
    <name type="synonym">Dipodascus geotrichum</name>
    <dbReference type="NCBI Taxonomy" id="1173061"/>
    <lineage>
        <taxon>Eukaryota</taxon>
        <taxon>Fungi</taxon>
        <taxon>Dikarya</taxon>
        <taxon>Ascomycota</taxon>
        <taxon>Saccharomycotina</taxon>
        <taxon>Dipodascomycetes</taxon>
        <taxon>Dipodascales</taxon>
        <taxon>Dipodascaceae</taxon>
        <taxon>Geotrichum</taxon>
    </lineage>
</organism>